<organism evidence="1 2">
    <name type="scientific">Candidatus Portnoybacteria bacterium RBG_19FT_COMBO_36_7</name>
    <dbReference type="NCBI Taxonomy" id="1801992"/>
    <lineage>
        <taxon>Bacteria</taxon>
        <taxon>Candidatus Portnoyibacteriota</taxon>
    </lineage>
</organism>
<dbReference type="Proteomes" id="UP000179099">
    <property type="component" value="Unassembled WGS sequence"/>
</dbReference>
<name>A0A1G2F8D1_9BACT</name>
<reference evidence="1 2" key="1">
    <citation type="journal article" date="2016" name="Nat. Commun.">
        <title>Thousands of microbial genomes shed light on interconnected biogeochemical processes in an aquifer system.</title>
        <authorList>
            <person name="Anantharaman K."/>
            <person name="Brown C.T."/>
            <person name="Hug L.A."/>
            <person name="Sharon I."/>
            <person name="Castelle C.J."/>
            <person name="Probst A.J."/>
            <person name="Thomas B.C."/>
            <person name="Singh A."/>
            <person name="Wilkins M.J."/>
            <person name="Karaoz U."/>
            <person name="Brodie E.L."/>
            <person name="Williams K.H."/>
            <person name="Hubbard S.S."/>
            <person name="Banfield J.F."/>
        </authorList>
    </citation>
    <scope>NUCLEOTIDE SEQUENCE [LARGE SCALE GENOMIC DNA]</scope>
</reference>
<evidence type="ECO:0000313" key="2">
    <source>
        <dbReference type="Proteomes" id="UP000179099"/>
    </source>
</evidence>
<dbReference type="EMBL" id="MHMW01000018">
    <property type="protein sequence ID" value="OGZ34137.1"/>
    <property type="molecule type" value="Genomic_DNA"/>
</dbReference>
<accession>A0A1G2F8D1</accession>
<evidence type="ECO:0000313" key="1">
    <source>
        <dbReference type="EMBL" id="OGZ34137.1"/>
    </source>
</evidence>
<sequence length="71" mass="8277">MPKMNINGHPTIYEDNDDPGYVYIVRKIDREESEMLFRYAKVHGAAHFETQTGKNYSLIHNDDGTYTIAKR</sequence>
<protein>
    <submittedName>
        <fullName evidence="1">Uncharacterized protein</fullName>
    </submittedName>
</protein>
<proteinExistence type="predicted"/>
<comment type="caution">
    <text evidence="1">The sequence shown here is derived from an EMBL/GenBank/DDBJ whole genome shotgun (WGS) entry which is preliminary data.</text>
</comment>
<dbReference type="AlphaFoldDB" id="A0A1G2F8D1"/>
<dbReference type="STRING" id="1801992.A2Y98_02270"/>
<gene>
    <name evidence="1" type="ORF">A2Y98_02270</name>
</gene>